<keyword evidence="14" id="KW-1185">Reference proteome</keyword>
<dbReference type="Proteomes" id="UP001152797">
    <property type="component" value="Unassembled WGS sequence"/>
</dbReference>
<protein>
    <submittedName>
        <fullName evidence="12">Uncharacterized protein</fullName>
    </submittedName>
</protein>
<evidence type="ECO:0000256" key="3">
    <source>
        <dbReference type="ARBA" id="ARBA00022536"/>
    </source>
</evidence>
<keyword evidence="3" id="KW-0245">EGF-like domain</keyword>
<dbReference type="EMBL" id="CAMXCT030005323">
    <property type="protein sequence ID" value="CAL4799335.1"/>
    <property type="molecule type" value="Genomic_DNA"/>
</dbReference>
<dbReference type="PANTHER" id="PTHR24037:SF10">
    <property type="entry name" value="MUCIN-13"/>
    <property type="match status" value="1"/>
</dbReference>
<keyword evidence="6 10" id="KW-0472">Membrane</keyword>
<dbReference type="EMBL" id="CAMXCT010005323">
    <property type="protein sequence ID" value="CAI4012023.1"/>
    <property type="molecule type" value="Genomic_DNA"/>
</dbReference>
<evidence type="ECO:0000256" key="5">
    <source>
        <dbReference type="ARBA" id="ARBA00022737"/>
    </source>
</evidence>
<proteinExistence type="predicted"/>
<evidence type="ECO:0000256" key="9">
    <source>
        <dbReference type="SAM" id="MobiDB-lite"/>
    </source>
</evidence>
<gene>
    <name evidence="12" type="ORF">C1SCF055_LOCUS37133</name>
</gene>
<evidence type="ECO:0000256" key="6">
    <source>
        <dbReference type="ARBA" id="ARBA00023136"/>
    </source>
</evidence>
<evidence type="ECO:0000313" key="14">
    <source>
        <dbReference type="Proteomes" id="UP001152797"/>
    </source>
</evidence>
<keyword evidence="10" id="KW-1133">Transmembrane helix</keyword>
<evidence type="ECO:0000256" key="2">
    <source>
        <dbReference type="ARBA" id="ARBA00022475"/>
    </source>
</evidence>
<dbReference type="OrthoDB" id="10685323at2759"/>
<dbReference type="PANTHER" id="PTHR24037">
    <property type="entry name" value="HEART DEVELOPMENT PROTEIN WITH EGF-LIKE DOMAINS 1"/>
    <property type="match status" value="1"/>
</dbReference>
<evidence type="ECO:0000313" key="12">
    <source>
        <dbReference type="EMBL" id="CAI4012023.1"/>
    </source>
</evidence>
<evidence type="ECO:0000256" key="4">
    <source>
        <dbReference type="ARBA" id="ARBA00022729"/>
    </source>
</evidence>
<evidence type="ECO:0000256" key="8">
    <source>
        <dbReference type="ARBA" id="ARBA00023180"/>
    </source>
</evidence>
<evidence type="ECO:0000256" key="1">
    <source>
        <dbReference type="ARBA" id="ARBA00004236"/>
    </source>
</evidence>
<feature type="compositionally biased region" description="Pro residues" evidence="9">
    <location>
        <begin position="622"/>
        <end position="639"/>
    </location>
</feature>
<feature type="signal peptide" evidence="11">
    <location>
        <begin position="1"/>
        <end position="22"/>
    </location>
</feature>
<comment type="caution">
    <text evidence="12">The sequence shown here is derived from an EMBL/GenBank/DDBJ whole genome shotgun (WGS) entry which is preliminary data.</text>
</comment>
<accession>A0A9P1DKZ8</accession>
<comment type="subcellular location">
    <subcellularLocation>
        <location evidence="1">Cell membrane</location>
    </subcellularLocation>
</comment>
<name>A0A9P1DKZ8_9DINO</name>
<reference evidence="12" key="1">
    <citation type="submission" date="2022-10" db="EMBL/GenBank/DDBJ databases">
        <authorList>
            <person name="Chen Y."/>
            <person name="Dougan E. K."/>
            <person name="Chan C."/>
            <person name="Rhodes N."/>
            <person name="Thang M."/>
        </authorList>
    </citation>
    <scope>NUCLEOTIDE SEQUENCE</scope>
</reference>
<feature type="region of interest" description="Disordered" evidence="9">
    <location>
        <begin position="253"/>
        <end position="349"/>
    </location>
</feature>
<dbReference type="AlphaFoldDB" id="A0A9P1DKZ8"/>
<dbReference type="InterPro" id="IPR036465">
    <property type="entry name" value="vWFA_dom_sf"/>
</dbReference>
<dbReference type="SUPFAM" id="SSF53300">
    <property type="entry name" value="vWA-like"/>
    <property type="match status" value="1"/>
</dbReference>
<feature type="compositionally biased region" description="Low complexity" evidence="9">
    <location>
        <begin position="258"/>
        <end position="349"/>
    </location>
</feature>
<keyword evidence="7" id="KW-1015">Disulfide bond</keyword>
<dbReference type="GO" id="GO:0005886">
    <property type="term" value="C:plasma membrane"/>
    <property type="evidence" value="ECO:0007669"/>
    <property type="project" value="UniProtKB-SubCell"/>
</dbReference>
<feature type="transmembrane region" description="Helical" evidence="10">
    <location>
        <begin position="575"/>
        <end position="602"/>
    </location>
</feature>
<dbReference type="EMBL" id="CAMXCT020005323">
    <property type="protein sequence ID" value="CAL1165398.1"/>
    <property type="molecule type" value="Genomic_DNA"/>
</dbReference>
<evidence type="ECO:0000256" key="10">
    <source>
        <dbReference type="SAM" id="Phobius"/>
    </source>
</evidence>
<sequence>MKITSALTLCLGFALVFLLGSPRQWPPRPGRWQFEELAWQRLSLEGLKGPEFEDDVSRFLAANDSDADTLRMADVLVVLDFTVSAWQRQQQAEFAAALVGNASATNSTWRLNFGFVLLKGNVSYELPLTDDYSMLQQQLLDPSFTTVPDLPPAPVPLRFARRTAEALRLCSEEIDRRGLFPPVSTALLVLTAGASDDAENVPGTIERAAELKVAQKAVIYAMALDEPGSRTPSRTLELEWMATDSSKEFNLVLPPAPTTTGTVTTATRTSATSTATSSTRTTSTATSKTVTGTTSTTQTSTTMTSTSMTSTSSTATTSTATTSTKTSSTQTTITATTTSSTSSSATKTTSTSSTITATTTSSTSSSATKTTSTSSTITATTTSSTSSSATRTTSTSSTATVTTSTSSTATATSTSSTSSSATVTTSTATTSTATTSTATSATTTSTETTSTTTSSTTNETENVTFTTTTAATTYQASNESNETATITSTTVTTTFLTATTTDDSRRLFGDSNAIDRELGSMIDDSRRLFGSNPVDIRDLGSLLGVELLQFFAELFVSLETTSSTPSVQVPSAGGLAAGIVVAIVLSTCCFIAVLMGIAFFVWHSMRSSGAVMDEFHPVEVVPPMPAPTPAPAPQPPQPPRDATQKALKEAIDMQDITRLRNLLSEILLKGWPEKKYTDLVLKALEVVATLKESAAEVLEQALSEGSLPGSALADARFAGVERELLSRAEGLRQRSGAGATAGTLG</sequence>
<keyword evidence="5" id="KW-0677">Repeat</keyword>
<keyword evidence="2" id="KW-1003">Cell membrane</keyword>
<evidence type="ECO:0000256" key="7">
    <source>
        <dbReference type="ARBA" id="ARBA00023157"/>
    </source>
</evidence>
<keyword evidence="10" id="KW-0812">Transmembrane</keyword>
<organism evidence="12">
    <name type="scientific">Cladocopium goreaui</name>
    <dbReference type="NCBI Taxonomy" id="2562237"/>
    <lineage>
        <taxon>Eukaryota</taxon>
        <taxon>Sar</taxon>
        <taxon>Alveolata</taxon>
        <taxon>Dinophyceae</taxon>
        <taxon>Suessiales</taxon>
        <taxon>Symbiodiniaceae</taxon>
        <taxon>Cladocopium</taxon>
    </lineage>
</organism>
<feature type="region of interest" description="Disordered" evidence="9">
    <location>
        <begin position="622"/>
        <end position="643"/>
    </location>
</feature>
<dbReference type="Gene3D" id="3.40.50.410">
    <property type="entry name" value="von Willebrand factor, type A domain"/>
    <property type="match status" value="1"/>
</dbReference>
<keyword evidence="4 11" id="KW-0732">Signal</keyword>
<feature type="chain" id="PRO_5043271638" evidence="11">
    <location>
        <begin position="23"/>
        <end position="745"/>
    </location>
</feature>
<evidence type="ECO:0000256" key="11">
    <source>
        <dbReference type="SAM" id="SignalP"/>
    </source>
</evidence>
<evidence type="ECO:0000313" key="13">
    <source>
        <dbReference type="EMBL" id="CAL1165398.1"/>
    </source>
</evidence>
<keyword evidence="8" id="KW-0325">Glycoprotein</keyword>
<feature type="region of interest" description="Disordered" evidence="9">
    <location>
        <begin position="378"/>
        <end position="464"/>
    </location>
</feature>
<reference evidence="13" key="2">
    <citation type="submission" date="2024-04" db="EMBL/GenBank/DDBJ databases">
        <authorList>
            <person name="Chen Y."/>
            <person name="Shah S."/>
            <person name="Dougan E. K."/>
            <person name="Thang M."/>
            <person name="Chan C."/>
        </authorList>
    </citation>
    <scope>NUCLEOTIDE SEQUENCE [LARGE SCALE GENOMIC DNA]</scope>
</reference>